<evidence type="ECO:0000256" key="8">
    <source>
        <dbReference type="SAM" id="SignalP"/>
    </source>
</evidence>
<organism evidence="10 11">
    <name type="scientific">Danionella cerebrum</name>
    <dbReference type="NCBI Taxonomy" id="2873325"/>
    <lineage>
        <taxon>Eukaryota</taxon>
        <taxon>Metazoa</taxon>
        <taxon>Chordata</taxon>
        <taxon>Craniata</taxon>
        <taxon>Vertebrata</taxon>
        <taxon>Euteleostomi</taxon>
        <taxon>Actinopterygii</taxon>
        <taxon>Neopterygii</taxon>
        <taxon>Teleostei</taxon>
        <taxon>Ostariophysi</taxon>
        <taxon>Cypriniformes</taxon>
        <taxon>Danionidae</taxon>
        <taxon>Danioninae</taxon>
        <taxon>Danionella</taxon>
    </lineage>
</organism>
<dbReference type="FunFam" id="2.10.25.10:FF:000188">
    <property type="entry name" value="Laminin subunit gamma 2"/>
    <property type="match status" value="1"/>
</dbReference>
<reference evidence="10 11" key="1">
    <citation type="journal article" date="2019" name="Sci. Data">
        <title>Hybrid genome assembly and annotation of Danionella translucida.</title>
        <authorList>
            <person name="Kadobianskyi M."/>
            <person name="Schulze L."/>
            <person name="Schuelke M."/>
            <person name="Judkewitz B."/>
        </authorList>
    </citation>
    <scope>NUCLEOTIDE SEQUENCE [LARGE SCALE GENOMIC DNA]</scope>
    <source>
        <strain evidence="10 11">Bolton</strain>
    </source>
</reference>
<protein>
    <recommendedName>
        <fullName evidence="9">EGF-like domain-containing protein</fullName>
    </recommendedName>
</protein>
<accession>A0A553NL57</accession>
<dbReference type="GO" id="GO:0009888">
    <property type="term" value="P:tissue development"/>
    <property type="evidence" value="ECO:0007669"/>
    <property type="project" value="TreeGrafter"/>
</dbReference>
<evidence type="ECO:0000256" key="7">
    <source>
        <dbReference type="SAM" id="Phobius"/>
    </source>
</evidence>
<name>A0A553NL57_9TELE</name>
<evidence type="ECO:0000256" key="5">
    <source>
        <dbReference type="ARBA" id="ARBA00023292"/>
    </source>
</evidence>
<comment type="caution">
    <text evidence="10">The sequence shown here is derived from an EMBL/GenBank/DDBJ whole genome shotgun (WGS) entry which is preliminary data.</text>
</comment>
<dbReference type="FunFam" id="2.10.25.10:FF:000112">
    <property type="entry name" value="Netrin G1"/>
    <property type="match status" value="1"/>
</dbReference>
<dbReference type="GO" id="GO:0005604">
    <property type="term" value="C:basement membrane"/>
    <property type="evidence" value="ECO:0007669"/>
    <property type="project" value="UniProtKB-ARBA"/>
</dbReference>
<dbReference type="PROSITE" id="PS01248">
    <property type="entry name" value="EGF_LAM_1"/>
    <property type="match status" value="1"/>
</dbReference>
<dbReference type="Gene3D" id="2.10.25.10">
    <property type="entry name" value="Laminin"/>
    <property type="match status" value="2"/>
</dbReference>
<evidence type="ECO:0000256" key="1">
    <source>
        <dbReference type="ARBA" id="ARBA00022729"/>
    </source>
</evidence>
<dbReference type="Proteomes" id="UP000316079">
    <property type="component" value="Unassembled WGS sequence"/>
</dbReference>
<dbReference type="STRING" id="623744.A0A553NL57"/>
<evidence type="ECO:0000256" key="3">
    <source>
        <dbReference type="ARBA" id="ARBA00023157"/>
    </source>
</evidence>
<feature type="domain" description="EGF-like" evidence="9">
    <location>
        <begin position="182"/>
        <end position="217"/>
    </location>
</feature>
<keyword evidence="3 6" id="KW-1015">Disulfide bond</keyword>
<dbReference type="GO" id="GO:0007409">
    <property type="term" value="P:axonogenesis"/>
    <property type="evidence" value="ECO:0007669"/>
    <property type="project" value="TreeGrafter"/>
</dbReference>
<dbReference type="InterPro" id="IPR002049">
    <property type="entry name" value="LE_dom"/>
</dbReference>
<dbReference type="OrthoDB" id="9981301at2759"/>
<dbReference type="CDD" id="cd00055">
    <property type="entry name" value="EGF_Lam"/>
    <property type="match status" value="1"/>
</dbReference>
<dbReference type="InterPro" id="IPR050440">
    <property type="entry name" value="Laminin/Netrin_ECM"/>
</dbReference>
<sequence length="266" mass="29345">MHDELITLGLFGALLFCCCVRLAAGRDLTSLAVSMQHHSALHLSPLFLQDCECYNHSNRCSYIDVINAVICVRCKHNTRGQHCHLCKPGYYRNATAKPDDENICIDHRPPFSTVCVCVLFLQTVIVILLALSLIAVMAQDIVNVRKERQGLSAMNVCQDICGTMAANMKYEHTLCKAHSCREARVCDSELLRCQNGGTCVNNVRCQCPPEYTGLLCEKARCENEPGRCGGSESGQAPLRSPAPLLLLLLSILGPVSLMEICWSTIF</sequence>
<dbReference type="PROSITE" id="PS00022">
    <property type="entry name" value="EGF_1"/>
    <property type="match status" value="1"/>
</dbReference>
<dbReference type="InterPro" id="IPR056863">
    <property type="entry name" value="LMN_ATRN_NET-like_EGF"/>
</dbReference>
<dbReference type="PANTHER" id="PTHR10574:SF28">
    <property type="entry name" value="NETRIN-G1"/>
    <property type="match status" value="1"/>
</dbReference>
<keyword evidence="5" id="KW-0424">Laminin EGF-like domain</keyword>
<dbReference type="PANTHER" id="PTHR10574">
    <property type="entry name" value="NETRIN/LAMININ-RELATED"/>
    <property type="match status" value="1"/>
</dbReference>
<comment type="caution">
    <text evidence="6">Lacks conserved residue(s) required for the propagation of feature annotation.</text>
</comment>
<feature type="transmembrane region" description="Helical" evidence="7">
    <location>
        <begin position="111"/>
        <end position="138"/>
    </location>
</feature>
<keyword evidence="1 8" id="KW-0732">Signal</keyword>
<dbReference type="Pfam" id="PF24973">
    <property type="entry name" value="EGF_LMN_ATRN"/>
    <property type="match status" value="1"/>
</dbReference>
<dbReference type="SMART" id="SM00180">
    <property type="entry name" value="EGF_Lam"/>
    <property type="match status" value="1"/>
</dbReference>
<dbReference type="GO" id="GO:0009887">
    <property type="term" value="P:animal organ morphogenesis"/>
    <property type="evidence" value="ECO:0007669"/>
    <property type="project" value="TreeGrafter"/>
</dbReference>
<gene>
    <name evidence="10" type="ORF">DNTS_028290</name>
</gene>
<dbReference type="AlphaFoldDB" id="A0A553NL57"/>
<dbReference type="InterPro" id="IPR000742">
    <property type="entry name" value="EGF"/>
</dbReference>
<dbReference type="SUPFAM" id="SSF57196">
    <property type="entry name" value="EGF/Laminin"/>
    <property type="match status" value="2"/>
</dbReference>
<keyword evidence="7" id="KW-0812">Transmembrane</keyword>
<dbReference type="EMBL" id="SRMA01026860">
    <property type="protein sequence ID" value="TRY66176.1"/>
    <property type="molecule type" value="Genomic_DNA"/>
</dbReference>
<feature type="chain" id="PRO_5021908674" description="EGF-like domain-containing protein" evidence="8">
    <location>
        <begin position="26"/>
        <end position="266"/>
    </location>
</feature>
<keyword evidence="7" id="KW-0472">Membrane</keyword>
<feature type="signal peptide" evidence="8">
    <location>
        <begin position="1"/>
        <end position="25"/>
    </location>
</feature>
<dbReference type="PROSITE" id="PS50026">
    <property type="entry name" value="EGF_3"/>
    <property type="match status" value="1"/>
</dbReference>
<dbReference type="CDD" id="cd00054">
    <property type="entry name" value="EGF_CA"/>
    <property type="match status" value="1"/>
</dbReference>
<evidence type="ECO:0000256" key="6">
    <source>
        <dbReference type="PROSITE-ProRule" id="PRU00076"/>
    </source>
</evidence>
<keyword evidence="7" id="KW-1133">Transmembrane helix</keyword>
<evidence type="ECO:0000256" key="2">
    <source>
        <dbReference type="ARBA" id="ARBA00022737"/>
    </source>
</evidence>
<keyword evidence="11" id="KW-1185">Reference proteome</keyword>
<evidence type="ECO:0000259" key="9">
    <source>
        <dbReference type="PROSITE" id="PS50026"/>
    </source>
</evidence>
<keyword evidence="2" id="KW-0677">Repeat</keyword>
<dbReference type="Pfam" id="PF00008">
    <property type="entry name" value="EGF"/>
    <property type="match status" value="1"/>
</dbReference>
<evidence type="ECO:0000313" key="10">
    <source>
        <dbReference type="EMBL" id="TRY66176.1"/>
    </source>
</evidence>
<keyword evidence="4" id="KW-0325">Glycoprotein</keyword>
<keyword evidence="6" id="KW-0245">EGF-like domain</keyword>
<dbReference type="SMART" id="SM00181">
    <property type="entry name" value="EGF"/>
    <property type="match status" value="2"/>
</dbReference>
<feature type="disulfide bond" evidence="6">
    <location>
        <begin position="207"/>
        <end position="216"/>
    </location>
</feature>
<evidence type="ECO:0000313" key="11">
    <source>
        <dbReference type="Proteomes" id="UP000316079"/>
    </source>
</evidence>
<evidence type="ECO:0000256" key="4">
    <source>
        <dbReference type="ARBA" id="ARBA00023180"/>
    </source>
</evidence>
<proteinExistence type="predicted"/>